<keyword evidence="3" id="KW-1185">Reference proteome</keyword>
<name>A0A7X5HTE8_9FIRM</name>
<reference evidence="2 3" key="1">
    <citation type="submission" date="2020-01" db="EMBL/GenBank/DDBJ databases">
        <title>Anaeroalcalibacter tamaniensis gen. nov., sp. nov., moderately halophilic strictly anaerobic fermenter bacterium from mud volcano of Taman peninsula.</title>
        <authorList>
            <person name="Frolova A."/>
            <person name="Merkel A.Y."/>
            <person name="Slobodkin A.I."/>
        </authorList>
    </citation>
    <scope>NUCLEOTIDE SEQUENCE [LARGE SCALE GENOMIC DNA]</scope>
    <source>
        <strain evidence="2 3">F-3ap</strain>
    </source>
</reference>
<evidence type="ECO:0000313" key="2">
    <source>
        <dbReference type="EMBL" id="NDL66306.1"/>
    </source>
</evidence>
<dbReference type="PANTHER" id="PTHR38462">
    <property type="entry name" value="EXONUCLEASE-LIKE PROTEIN"/>
    <property type="match status" value="1"/>
</dbReference>
<sequence>MLIVENNLETALPFLEHLRPGECVLDIETTGFDRRSDQLLLAGCLYRSPDGIRSVQWLGERPADEYELLYRLREFLSPFKTLAHYNGTAFDLPFLGARFRSFGLESPLEDLGQYDLYLRLRPCKQALGFPGLRLQVLAAHFGLGRTDNSSGFLLARTHREFLEGHRRDLAQPLLVHNREDLENTLVLLALRPLLETVLQLKENRFHPESFSLEREEDQITFLFRLEQRHFGTAAFDGSGHRILLQGSLLSLHLPIRPLSLLHYFSDYRNYYYLPKEDTAIHKSVGRFVAPGHRVQAGKDTAFVRKSGLFVELPAVLGPHLKGLPLFHKDPRREHVYVEASALASLDPRLLGPLLGPGVWRLFLEGEPHISLTDFPASKGNSEVIPDL</sequence>
<accession>A0A7X5HTE8</accession>
<evidence type="ECO:0000259" key="1">
    <source>
        <dbReference type="Pfam" id="PF13482"/>
    </source>
</evidence>
<organism evidence="2 3">
    <name type="scientific">Anaerotalea alkaliphila</name>
    <dbReference type="NCBI Taxonomy" id="2662126"/>
    <lineage>
        <taxon>Bacteria</taxon>
        <taxon>Bacillati</taxon>
        <taxon>Bacillota</taxon>
        <taxon>Clostridia</taxon>
        <taxon>Eubacteriales</taxon>
        <taxon>Anaerotalea</taxon>
    </lineage>
</organism>
<dbReference type="Gene3D" id="3.30.420.10">
    <property type="entry name" value="Ribonuclease H-like superfamily/Ribonuclease H"/>
    <property type="match status" value="1"/>
</dbReference>
<dbReference type="AlphaFoldDB" id="A0A7X5HTE8"/>
<dbReference type="PANTHER" id="PTHR38462:SF1">
    <property type="entry name" value="YPRB RIBONUCLEASE H-LIKE DOMAIN-CONTAINING PROTEIN"/>
    <property type="match status" value="1"/>
</dbReference>
<dbReference type="EMBL" id="JAAEEH010000001">
    <property type="protein sequence ID" value="NDL66306.1"/>
    <property type="molecule type" value="Genomic_DNA"/>
</dbReference>
<dbReference type="InterPro" id="IPR012337">
    <property type="entry name" value="RNaseH-like_sf"/>
</dbReference>
<protein>
    <submittedName>
        <fullName evidence="2">Ribonuclease H-like domain-containing protein</fullName>
    </submittedName>
</protein>
<gene>
    <name evidence="2" type="ORF">GXN74_00910</name>
</gene>
<comment type="caution">
    <text evidence="2">The sequence shown here is derived from an EMBL/GenBank/DDBJ whole genome shotgun (WGS) entry which is preliminary data.</text>
</comment>
<dbReference type="InterPro" id="IPR036397">
    <property type="entry name" value="RNaseH_sf"/>
</dbReference>
<proteinExistence type="predicted"/>
<feature type="domain" description="YprB ribonuclease H-like" evidence="1">
    <location>
        <begin position="24"/>
        <end position="187"/>
    </location>
</feature>
<dbReference type="Proteomes" id="UP000461585">
    <property type="component" value="Unassembled WGS sequence"/>
</dbReference>
<dbReference type="RefSeq" id="WP_162369025.1">
    <property type="nucleotide sequence ID" value="NZ_JAAEEH010000001.1"/>
</dbReference>
<dbReference type="Pfam" id="PF13482">
    <property type="entry name" value="RNase_H_2"/>
    <property type="match status" value="1"/>
</dbReference>
<dbReference type="InterPro" id="IPR038720">
    <property type="entry name" value="YprB_RNase_H-like_dom"/>
</dbReference>
<dbReference type="SUPFAM" id="SSF53098">
    <property type="entry name" value="Ribonuclease H-like"/>
    <property type="match status" value="1"/>
</dbReference>
<evidence type="ECO:0000313" key="3">
    <source>
        <dbReference type="Proteomes" id="UP000461585"/>
    </source>
</evidence>
<dbReference type="GO" id="GO:0003676">
    <property type="term" value="F:nucleic acid binding"/>
    <property type="evidence" value="ECO:0007669"/>
    <property type="project" value="InterPro"/>
</dbReference>